<evidence type="ECO:0000256" key="2">
    <source>
        <dbReference type="SAM" id="SignalP"/>
    </source>
</evidence>
<sequence>MFTTFFSLSLLLALAQSVLAQYGFSIDTPTFVQCQSTQITWASTGNPPYDLLIIPANDPCGHALEDLGNQTSTSMDWTVNIAAGTQVVLSLMDAVGNEAWSGTVTVGNSNNTSCLTTTSPSPTSSVPGNAHPGGVATPSTTSTTSSHPTSSAFAPAGAAGAGVLPSAGVLSTRPLSAVTLLGSAVLAVVAFTL</sequence>
<feature type="region of interest" description="Disordered" evidence="1">
    <location>
        <begin position="111"/>
        <end position="153"/>
    </location>
</feature>
<evidence type="ECO:0000256" key="1">
    <source>
        <dbReference type="SAM" id="MobiDB-lite"/>
    </source>
</evidence>
<reference evidence="3" key="1">
    <citation type="submission" date="2019-10" db="EMBL/GenBank/DDBJ databases">
        <authorList>
            <consortium name="DOE Joint Genome Institute"/>
            <person name="Kuo A."/>
            <person name="Miyauchi S."/>
            <person name="Kiss E."/>
            <person name="Drula E."/>
            <person name="Kohler A."/>
            <person name="Sanchez-Garcia M."/>
            <person name="Andreopoulos B."/>
            <person name="Barry K.W."/>
            <person name="Bonito G."/>
            <person name="Buee M."/>
            <person name="Carver A."/>
            <person name="Chen C."/>
            <person name="Cichocki N."/>
            <person name="Clum A."/>
            <person name="Culley D."/>
            <person name="Crous P.W."/>
            <person name="Fauchery L."/>
            <person name="Girlanda M."/>
            <person name="Hayes R."/>
            <person name="Keri Z."/>
            <person name="LaButti K."/>
            <person name="Lipzen A."/>
            <person name="Lombard V."/>
            <person name="Magnuson J."/>
            <person name="Maillard F."/>
            <person name="Morin E."/>
            <person name="Murat C."/>
            <person name="Nolan M."/>
            <person name="Ohm R."/>
            <person name="Pangilinan J."/>
            <person name="Pereira M."/>
            <person name="Perotto S."/>
            <person name="Peter M."/>
            <person name="Riley R."/>
            <person name="Sitrit Y."/>
            <person name="Stielow B."/>
            <person name="Szollosi G."/>
            <person name="Zifcakova L."/>
            <person name="Stursova M."/>
            <person name="Spatafora J.W."/>
            <person name="Tedersoo L."/>
            <person name="Vaario L.-M."/>
            <person name="Yamada A."/>
            <person name="Yan M."/>
            <person name="Wang P."/>
            <person name="Xu J."/>
            <person name="Bruns T."/>
            <person name="Baldrian P."/>
            <person name="Vilgalys R."/>
            <person name="Henrissat B."/>
            <person name="Grigoriev I.V."/>
            <person name="Hibbett D."/>
            <person name="Nagy L.G."/>
            <person name="Martin F.M."/>
        </authorList>
    </citation>
    <scope>NUCLEOTIDE SEQUENCE</scope>
    <source>
        <strain evidence="3">BED1</strain>
    </source>
</reference>
<keyword evidence="2" id="KW-0732">Signal</keyword>
<dbReference type="PANTHER" id="PTHR37487">
    <property type="entry name" value="CHROMOSOME 1, WHOLE GENOME SHOTGUN SEQUENCE"/>
    <property type="match status" value="1"/>
</dbReference>
<evidence type="ECO:0000313" key="3">
    <source>
        <dbReference type="EMBL" id="KAF8440424.1"/>
    </source>
</evidence>
<gene>
    <name evidence="3" type="ORF">L210DRAFT_3760595</name>
</gene>
<feature type="signal peptide" evidence="2">
    <location>
        <begin position="1"/>
        <end position="20"/>
    </location>
</feature>
<dbReference type="AlphaFoldDB" id="A0AAD4BVH8"/>
<name>A0AAD4BVH8_BOLED</name>
<proteinExistence type="predicted"/>
<protein>
    <submittedName>
        <fullName evidence="3">Uncharacterized protein</fullName>
    </submittedName>
</protein>
<accession>A0AAD4BVH8</accession>
<dbReference type="EMBL" id="WHUW01000012">
    <property type="protein sequence ID" value="KAF8440424.1"/>
    <property type="molecule type" value="Genomic_DNA"/>
</dbReference>
<comment type="caution">
    <text evidence="3">The sequence shown here is derived from an EMBL/GenBank/DDBJ whole genome shotgun (WGS) entry which is preliminary data.</text>
</comment>
<keyword evidence="4" id="KW-1185">Reference proteome</keyword>
<dbReference type="PANTHER" id="PTHR37487:SF3">
    <property type="entry name" value="CLEAVAGE_POLYADENYLATION SPECIFICITY FACTOR A SUBUNIT N-TERMINAL DOMAIN-CONTAINING PROTEIN"/>
    <property type="match status" value="1"/>
</dbReference>
<feature type="compositionally biased region" description="Low complexity" evidence="1">
    <location>
        <begin position="111"/>
        <end position="127"/>
    </location>
</feature>
<feature type="chain" id="PRO_5042012292" evidence="2">
    <location>
        <begin position="21"/>
        <end position="193"/>
    </location>
</feature>
<reference evidence="3" key="2">
    <citation type="journal article" date="2020" name="Nat. Commun.">
        <title>Large-scale genome sequencing of mycorrhizal fungi provides insights into the early evolution of symbiotic traits.</title>
        <authorList>
            <person name="Miyauchi S."/>
            <person name="Kiss E."/>
            <person name="Kuo A."/>
            <person name="Drula E."/>
            <person name="Kohler A."/>
            <person name="Sanchez-Garcia M."/>
            <person name="Morin E."/>
            <person name="Andreopoulos B."/>
            <person name="Barry K.W."/>
            <person name="Bonito G."/>
            <person name="Buee M."/>
            <person name="Carver A."/>
            <person name="Chen C."/>
            <person name="Cichocki N."/>
            <person name="Clum A."/>
            <person name="Culley D."/>
            <person name="Crous P.W."/>
            <person name="Fauchery L."/>
            <person name="Girlanda M."/>
            <person name="Hayes R.D."/>
            <person name="Keri Z."/>
            <person name="LaButti K."/>
            <person name="Lipzen A."/>
            <person name="Lombard V."/>
            <person name="Magnuson J."/>
            <person name="Maillard F."/>
            <person name="Murat C."/>
            <person name="Nolan M."/>
            <person name="Ohm R.A."/>
            <person name="Pangilinan J."/>
            <person name="Pereira M.F."/>
            <person name="Perotto S."/>
            <person name="Peter M."/>
            <person name="Pfister S."/>
            <person name="Riley R."/>
            <person name="Sitrit Y."/>
            <person name="Stielow J.B."/>
            <person name="Szollosi G."/>
            <person name="Zifcakova L."/>
            <person name="Stursova M."/>
            <person name="Spatafora J.W."/>
            <person name="Tedersoo L."/>
            <person name="Vaario L.M."/>
            <person name="Yamada A."/>
            <person name="Yan M."/>
            <person name="Wang P."/>
            <person name="Xu J."/>
            <person name="Bruns T."/>
            <person name="Baldrian P."/>
            <person name="Vilgalys R."/>
            <person name="Dunand C."/>
            <person name="Henrissat B."/>
            <person name="Grigoriev I.V."/>
            <person name="Hibbett D."/>
            <person name="Nagy L.G."/>
            <person name="Martin F.M."/>
        </authorList>
    </citation>
    <scope>NUCLEOTIDE SEQUENCE</scope>
    <source>
        <strain evidence="3">BED1</strain>
    </source>
</reference>
<evidence type="ECO:0000313" key="4">
    <source>
        <dbReference type="Proteomes" id="UP001194468"/>
    </source>
</evidence>
<organism evidence="3 4">
    <name type="scientific">Boletus edulis BED1</name>
    <dbReference type="NCBI Taxonomy" id="1328754"/>
    <lineage>
        <taxon>Eukaryota</taxon>
        <taxon>Fungi</taxon>
        <taxon>Dikarya</taxon>
        <taxon>Basidiomycota</taxon>
        <taxon>Agaricomycotina</taxon>
        <taxon>Agaricomycetes</taxon>
        <taxon>Agaricomycetidae</taxon>
        <taxon>Boletales</taxon>
        <taxon>Boletineae</taxon>
        <taxon>Boletaceae</taxon>
        <taxon>Boletoideae</taxon>
        <taxon>Boletus</taxon>
    </lineage>
</organism>
<feature type="compositionally biased region" description="Low complexity" evidence="1">
    <location>
        <begin position="137"/>
        <end position="153"/>
    </location>
</feature>
<dbReference type="Proteomes" id="UP001194468">
    <property type="component" value="Unassembled WGS sequence"/>
</dbReference>